<dbReference type="STRING" id="1121477.SAMN02745223_03703"/>
<dbReference type="AlphaFoldDB" id="A0A0F5LWW6"/>
<reference evidence="4 6" key="1">
    <citation type="submission" date="2015-03" db="EMBL/GenBank/DDBJ databases">
        <authorList>
            <person name="Hassan Y.I."/>
            <person name="Lepp D."/>
            <person name="Zhou T."/>
        </authorList>
    </citation>
    <scope>NUCLEOTIDE SEQUENCE [LARGE SCALE GENOMIC DNA]</scope>
    <source>
        <strain evidence="4 6">DSM 17137</strain>
    </source>
</reference>
<dbReference type="EMBL" id="FQVC01000015">
    <property type="protein sequence ID" value="SHF84790.1"/>
    <property type="molecule type" value="Genomic_DNA"/>
</dbReference>
<dbReference type="InterPro" id="IPR002347">
    <property type="entry name" value="SDR_fam"/>
</dbReference>
<dbReference type="EMBL" id="LAJF01000041">
    <property type="protein sequence ID" value="KKB86127.1"/>
    <property type="molecule type" value="Genomic_DNA"/>
</dbReference>
<evidence type="ECO:0000313" key="7">
    <source>
        <dbReference type="Proteomes" id="UP000184533"/>
    </source>
</evidence>
<dbReference type="GO" id="GO:0016491">
    <property type="term" value="F:oxidoreductase activity"/>
    <property type="evidence" value="ECO:0007669"/>
    <property type="project" value="UniProtKB-KW"/>
</dbReference>
<protein>
    <submittedName>
        <fullName evidence="4">3-ketoacyl-ACP reductase</fullName>
    </submittedName>
    <submittedName>
        <fullName evidence="5">NADP-dependent 3-hydroxy acid dehydrogenase YdfG</fullName>
    </submittedName>
</protein>
<evidence type="ECO:0000313" key="5">
    <source>
        <dbReference type="EMBL" id="SHF84790.1"/>
    </source>
</evidence>
<gene>
    <name evidence="5" type="ORF">SAMN02745223_03703</name>
    <name evidence="4" type="ORF">VW29_04185</name>
</gene>
<dbReference type="Pfam" id="PF13561">
    <property type="entry name" value="adh_short_C2"/>
    <property type="match status" value="1"/>
</dbReference>
<dbReference type="PRINTS" id="PR00080">
    <property type="entry name" value="SDRFAMILY"/>
</dbReference>
<dbReference type="PROSITE" id="PS00061">
    <property type="entry name" value="ADH_SHORT"/>
    <property type="match status" value="1"/>
</dbReference>
<organism evidence="4 6">
    <name type="scientific">Devosia limi DSM 17137</name>
    <dbReference type="NCBI Taxonomy" id="1121477"/>
    <lineage>
        <taxon>Bacteria</taxon>
        <taxon>Pseudomonadati</taxon>
        <taxon>Pseudomonadota</taxon>
        <taxon>Alphaproteobacteria</taxon>
        <taxon>Hyphomicrobiales</taxon>
        <taxon>Devosiaceae</taxon>
        <taxon>Devosia</taxon>
    </lineage>
</organism>
<dbReference type="RefSeq" id="WP_046134081.1">
    <property type="nucleotide sequence ID" value="NZ_FQVC01000015.1"/>
</dbReference>
<accession>A0A0F5LWW6</accession>
<keyword evidence="3" id="KW-0472">Membrane</keyword>
<dbReference type="InterPro" id="IPR020904">
    <property type="entry name" value="Sc_DH/Rdtase_CS"/>
</dbReference>
<comment type="similarity">
    <text evidence="1">Belongs to the short-chain dehydrogenases/reductases (SDR) family.</text>
</comment>
<dbReference type="FunFam" id="3.40.50.720:FF:000084">
    <property type="entry name" value="Short-chain dehydrogenase reductase"/>
    <property type="match status" value="1"/>
</dbReference>
<dbReference type="Proteomes" id="UP000184533">
    <property type="component" value="Unassembled WGS sequence"/>
</dbReference>
<sequence length="251" mass="25640">MQIRDKVAVVTGAASGIGLAIARLFVAEGAKVVAVDWHAEAIAAAVADIGGTIIGMTGNVAVEADCVAMIDRAIAEYGRIDILVNNAGVMDLFQSVADLDNETWRRCMSVNVDGPMYAMRRAVPLMLAQGGGSIINIASVAATGGGAAGAAYTASKHALIGLTKSTAFQYARLGLRCNALAVGGVSTNIMDSVDNSRLDQAALGRLGAYHSSSPGTLEPIDIANAVLFLASDAARHLNGAVLPVDMGWSAA</sequence>
<dbReference type="InterPro" id="IPR036291">
    <property type="entry name" value="NAD(P)-bd_dom_sf"/>
</dbReference>
<dbReference type="PANTHER" id="PTHR24321">
    <property type="entry name" value="DEHYDROGENASES, SHORT CHAIN"/>
    <property type="match status" value="1"/>
</dbReference>
<evidence type="ECO:0000256" key="3">
    <source>
        <dbReference type="SAM" id="Phobius"/>
    </source>
</evidence>
<dbReference type="Proteomes" id="UP000033608">
    <property type="component" value="Unassembled WGS sequence"/>
</dbReference>
<proteinExistence type="inferred from homology"/>
<dbReference type="OrthoDB" id="9789398at2"/>
<feature type="transmembrane region" description="Helical" evidence="3">
    <location>
        <begin position="7"/>
        <end position="26"/>
    </location>
</feature>
<dbReference type="PATRIC" id="fig|1121477.3.peg.1906"/>
<keyword evidence="3" id="KW-0812">Transmembrane</keyword>
<evidence type="ECO:0000256" key="2">
    <source>
        <dbReference type="ARBA" id="ARBA00023002"/>
    </source>
</evidence>
<keyword evidence="2" id="KW-0560">Oxidoreductase</keyword>
<dbReference type="PANTHER" id="PTHR24321:SF8">
    <property type="entry name" value="ESTRADIOL 17-BETA-DEHYDROGENASE 8-RELATED"/>
    <property type="match status" value="1"/>
</dbReference>
<dbReference type="SUPFAM" id="SSF51735">
    <property type="entry name" value="NAD(P)-binding Rossmann-fold domains"/>
    <property type="match status" value="1"/>
</dbReference>
<keyword evidence="6" id="KW-1185">Reference proteome</keyword>
<reference evidence="5 7" key="2">
    <citation type="submission" date="2016-11" db="EMBL/GenBank/DDBJ databases">
        <authorList>
            <person name="Jaros S."/>
            <person name="Januszkiewicz K."/>
            <person name="Wedrychowicz H."/>
        </authorList>
    </citation>
    <scope>NUCLEOTIDE SEQUENCE [LARGE SCALE GENOMIC DNA]</scope>
    <source>
        <strain evidence="5 7">DSM 17137</strain>
    </source>
</reference>
<dbReference type="CDD" id="cd05233">
    <property type="entry name" value="SDR_c"/>
    <property type="match status" value="1"/>
</dbReference>
<dbReference type="Gene3D" id="3.40.50.720">
    <property type="entry name" value="NAD(P)-binding Rossmann-like Domain"/>
    <property type="match status" value="1"/>
</dbReference>
<dbReference type="PRINTS" id="PR00081">
    <property type="entry name" value="GDHRDH"/>
</dbReference>
<name>A0A0F5LWW6_9HYPH</name>
<keyword evidence="3" id="KW-1133">Transmembrane helix</keyword>
<evidence type="ECO:0000313" key="6">
    <source>
        <dbReference type="Proteomes" id="UP000033608"/>
    </source>
</evidence>
<evidence type="ECO:0000313" key="4">
    <source>
        <dbReference type="EMBL" id="KKB86127.1"/>
    </source>
</evidence>
<evidence type="ECO:0000256" key="1">
    <source>
        <dbReference type="ARBA" id="ARBA00006484"/>
    </source>
</evidence>